<evidence type="ECO:0008006" key="11">
    <source>
        <dbReference type="Google" id="ProtNLM"/>
    </source>
</evidence>
<dbReference type="AlphaFoldDB" id="A0A2M7TKC0"/>
<dbReference type="GO" id="GO:0055085">
    <property type="term" value="P:transmembrane transport"/>
    <property type="evidence" value="ECO:0007669"/>
    <property type="project" value="TreeGrafter"/>
</dbReference>
<feature type="transmembrane region" description="Helical" evidence="8">
    <location>
        <begin position="308"/>
        <end position="327"/>
    </location>
</feature>
<keyword evidence="7 8" id="KW-0472">Membrane</keyword>
<evidence type="ECO:0000256" key="8">
    <source>
        <dbReference type="SAM" id="Phobius"/>
    </source>
</evidence>
<evidence type="ECO:0000256" key="6">
    <source>
        <dbReference type="ARBA" id="ARBA00022989"/>
    </source>
</evidence>
<name>A0A2M7TKC0_UNCKA</name>
<evidence type="ECO:0000256" key="2">
    <source>
        <dbReference type="ARBA" id="ARBA00009773"/>
    </source>
</evidence>
<keyword evidence="3" id="KW-0813">Transport</keyword>
<keyword evidence="4" id="KW-1003">Cell membrane</keyword>
<evidence type="ECO:0000256" key="1">
    <source>
        <dbReference type="ARBA" id="ARBA00004651"/>
    </source>
</evidence>
<feature type="transmembrane region" description="Helical" evidence="8">
    <location>
        <begin position="59"/>
        <end position="80"/>
    </location>
</feature>
<evidence type="ECO:0000313" key="10">
    <source>
        <dbReference type="Proteomes" id="UP000228920"/>
    </source>
</evidence>
<sequence>MATITFNSRSARQFGFVIGAIFVAYWLSGLMISLFIAYILMATIMPAVHRFEKLGFPRWLAIISVFILSFTVIGLFLGVTMGPLVTEMQRFFTAVPTFVQESIAGLNIEGSVFQPYVYDAVSTVAQQLASVPLDIVKFGTTFFGGIINVIMVLIFTFYLALQNEGVHSFMVRVLPLGDKSEMPKLFESVDQRLGAWLRGQFLLMTIIGTVTYVALTIIGLPFALPLAIIAGLLEIVPIIGPIISAVPAMLVALTISPVKAVVVALLFTLIQQLEASVVVPRVMKSAVGLDPLVVLIALTVGGRMAGPVGALLSVPAVAVAMIVYDAWTLDRKTK</sequence>
<reference evidence="10" key="1">
    <citation type="submission" date="2017-09" db="EMBL/GenBank/DDBJ databases">
        <title>Depth-based differentiation of microbial function through sediment-hosted aquifers and enrichment of novel symbionts in the deep terrestrial subsurface.</title>
        <authorList>
            <person name="Probst A.J."/>
            <person name="Ladd B."/>
            <person name="Jarett J.K."/>
            <person name="Geller-Mcgrath D.E."/>
            <person name="Sieber C.M.K."/>
            <person name="Emerson J.B."/>
            <person name="Anantharaman K."/>
            <person name="Thomas B.C."/>
            <person name="Malmstrom R."/>
            <person name="Stieglmeier M."/>
            <person name="Klingl A."/>
            <person name="Woyke T."/>
            <person name="Ryan C.M."/>
            <person name="Banfield J.F."/>
        </authorList>
    </citation>
    <scope>NUCLEOTIDE SEQUENCE [LARGE SCALE GENOMIC DNA]</scope>
</reference>
<feature type="transmembrane region" description="Helical" evidence="8">
    <location>
        <begin position="195"/>
        <end position="215"/>
    </location>
</feature>
<evidence type="ECO:0000256" key="4">
    <source>
        <dbReference type="ARBA" id="ARBA00022475"/>
    </source>
</evidence>
<feature type="transmembrane region" description="Helical" evidence="8">
    <location>
        <begin position="142"/>
        <end position="161"/>
    </location>
</feature>
<comment type="caution">
    <text evidence="9">The sequence shown here is derived from an EMBL/GenBank/DDBJ whole genome shotgun (WGS) entry which is preliminary data.</text>
</comment>
<evidence type="ECO:0000256" key="7">
    <source>
        <dbReference type="ARBA" id="ARBA00023136"/>
    </source>
</evidence>
<evidence type="ECO:0000313" key="9">
    <source>
        <dbReference type="EMBL" id="PIZ47074.1"/>
    </source>
</evidence>
<dbReference type="GO" id="GO:0005886">
    <property type="term" value="C:plasma membrane"/>
    <property type="evidence" value="ECO:0007669"/>
    <property type="project" value="UniProtKB-SubCell"/>
</dbReference>
<evidence type="ECO:0000256" key="3">
    <source>
        <dbReference type="ARBA" id="ARBA00022448"/>
    </source>
</evidence>
<feature type="transmembrane region" description="Helical" evidence="8">
    <location>
        <begin position="14"/>
        <end position="39"/>
    </location>
</feature>
<keyword evidence="6 8" id="KW-1133">Transmembrane helix</keyword>
<keyword evidence="5 8" id="KW-0812">Transmembrane</keyword>
<comment type="subcellular location">
    <subcellularLocation>
        <location evidence="1">Cell membrane</location>
        <topology evidence="1">Multi-pass membrane protein</topology>
    </subcellularLocation>
</comment>
<gene>
    <name evidence="9" type="ORF">COY32_02340</name>
</gene>
<dbReference type="PANTHER" id="PTHR21716:SF53">
    <property type="entry name" value="PERMEASE PERM-RELATED"/>
    <property type="match status" value="1"/>
</dbReference>
<evidence type="ECO:0000256" key="5">
    <source>
        <dbReference type="ARBA" id="ARBA00022692"/>
    </source>
</evidence>
<dbReference type="EMBL" id="PFNL01000066">
    <property type="protein sequence ID" value="PIZ47074.1"/>
    <property type="molecule type" value="Genomic_DNA"/>
</dbReference>
<accession>A0A2M7TKC0</accession>
<dbReference type="PANTHER" id="PTHR21716">
    <property type="entry name" value="TRANSMEMBRANE PROTEIN"/>
    <property type="match status" value="1"/>
</dbReference>
<proteinExistence type="inferred from homology"/>
<dbReference type="Pfam" id="PF01594">
    <property type="entry name" value="AI-2E_transport"/>
    <property type="match status" value="1"/>
</dbReference>
<protein>
    <recommendedName>
        <fullName evidence="11">AI-2E family transporter</fullName>
    </recommendedName>
</protein>
<comment type="similarity">
    <text evidence="2">Belongs to the autoinducer-2 exporter (AI-2E) (TC 2.A.86) family.</text>
</comment>
<dbReference type="Proteomes" id="UP000228920">
    <property type="component" value="Unassembled WGS sequence"/>
</dbReference>
<dbReference type="InterPro" id="IPR002549">
    <property type="entry name" value="AI-2E-like"/>
</dbReference>
<organism evidence="9 10">
    <name type="scientific">candidate division WWE3 bacterium CG_4_10_14_0_2_um_filter_41_14</name>
    <dbReference type="NCBI Taxonomy" id="1975072"/>
    <lineage>
        <taxon>Bacteria</taxon>
        <taxon>Katanobacteria</taxon>
    </lineage>
</organism>